<dbReference type="Gene3D" id="3.30.56.70">
    <property type="entry name" value="N2,N2-dimethylguanosine tRNA methyltransferase, C-terminal domain"/>
    <property type="match status" value="1"/>
</dbReference>
<evidence type="ECO:0000256" key="3">
    <source>
        <dbReference type="ARBA" id="ARBA00022679"/>
    </source>
</evidence>
<dbReference type="CDD" id="cd02440">
    <property type="entry name" value="AdoMet_MTases"/>
    <property type="match status" value="1"/>
</dbReference>
<evidence type="ECO:0000256" key="10">
    <source>
        <dbReference type="PROSITE-ProRule" id="PRU00958"/>
    </source>
</evidence>
<evidence type="ECO:0000256" key="8">
    <source>
        <dbReference type="ARBA" id="ARBA00051897"/>
    </source>
</evidence>
<dbReference type="Gene3D" id="3.40.50.150">
    <property type="entry name" value="Vaccinia Virus protein VP39"/>
    <property type="match status" value="1"/>
</dbReference>
<dbReference type="GO" id="GO:0002940">
    <property type="term" value="P:tRNA N2-guanine methylation"/>
    <property type="evidence" value="ECO:0007669"/>
    <property type="project" value="TreeGrafter"/>
</dbReference>
<protein>
    <recommendedName>
        <fullName evidence="9 10">tRNA (guanine(26)-N(2))-dimethyltransferase</fullName>
        <ecNumber evidence="7 10">2.1.1.216</ecNumber>
    </recommendedName>
</protein>
<gene>
    <name evidence="12" type="primary">TRMT1</name>
    <name evidence="12" type="ORF">T4B_10569</name>
</gene>
<dbReference type="FunFam" id="3.30.56.70:FF:000001">
    <property type="entry name" value="tRNA (guanine(26)-N(2))-dimethyltransferase"/>
    <property type="match status" value="1"/>
</dbReference>
<reference evidence="12 13" key="1">
    <citation type="submission" date="2015-01" db="EMBL/GenBank/DDBJ databases">
        <title>Evolution of Trichinella species and genotypes.</title>
        <authorList>
            <person name="Korhonen P.K."/>
            <person name="Edoardo P."/>
            <person name="Giuseppe L.R."/>
            <person name="Gasser R.B."/>
        </authorList>
    </citation>
    <scope>NUCLEOTIDE SEQUENCE [LARGE SCALE GENOMIC DNA]</scope>
    <source>
        <strain evidence="12">ISS588</strain>
    </source>
</reference>
<dbReference type="PANTHER" id="PTHR10631:SF3">
    <property type="entry name" value="TRNA (GUANINE(26)-N(2))-DIMETHYLTRANSFERASE"/>
    <property type="match status" value="1"/>
</dbReference>
<evidence type="ECO:0000313" key="12">
    <source>
        <dbReference type="EMBL" id="KRZ32427.1"/>
    </source>
</evidence>
<dbReference type="EMBL" id="JYDS01000016">
    <property type="protein sequence ID" value="KRZ32427.1"/>
    <property type="molecule type" value="Genomic_DNA"/>
</dbReference>
<keyword evidence="1 10" id="KW-0820">tRNA-binding</keyword>
<proteinExistence type="inferred from homology"/>
<evidence type="ECO:0000256" key="5">
    <source>
        <dbReference type="ARBA" id="ARBA00022694"/>
    </source>
</evidence>
<dbReference type="PANTHER" id="PTHR10631">
    <property type="entry name" value="N 2 ,N 2 -DIMETHYLGUANOSINE TRNA METHYLTRANSFERASE"/>
    <property type="match status" value="1"/>
</dbReference>
<comment type="caution">
    <text evidence="12">The sequence shown here is derived from an EMBL/GenBank/DDBJ whole genome shotgun (WGS) entry which is preliminary data.</text>
</comment>
<keyword evidence="4 10" id="KW-0949">S-adenosyl-L-methionine</keyword>
<keyword evidence="6 10" id="KW-0694">RNA-binding</keyword>
<dbReference type="GO" id="GO:0005634">
    <property type="term" value="C:nucleus"/>
    <property type="evidence" value="ECO:0007669"/>
    <property type="project" value="TreeGrafter"/>
</dbReference>
<evidence type="ECO:0000256" key="4">
    <source>
        <dbReference type="ARBA" id="ARBA00022691"/>
    </source>
</evidence>
<feature type="region of interest" description="Disordered" evidence="11">
    <location>
        <begin position="51"/>
        <end position="71"/>
    </location>
</feature>
<dbReference type="FunFam" id="3.40.50.150:FF:000051">
    <property type="entry name" value="tRNA (guanine(26)-N(2))-dimethyltransferase"/>
    <property type="match status" value="1"/>
</dbReference>
<accession>A0A0V1JBQ9</accession>
<evidence type="ECO:0000256" key="9">
    <source>
        <dbReference type="ARBA" id="ARBA00074266"/>
    </source>
</evidence>
<dbReference type="InterPro" id="IPR002905">
    <property type="entry name" value="Trm1"/>
</dbReference>
<evidence type="ECO:0000256" key="6">
    <source>
        <dbReference type="ARBA" id="ARBA00022884"/>
    </source>
</evidence>
<dbReference type="InterPro" id="IPR042296">
    <property type="entry name" value="tRNA_met_Trm1_C"/>
</dbReference>
<evidence type="ECO:0000256" key="2">
    <source>
        <dbReference type="ARBA" id="ARBA00022603"/>
    </source>
</evidence>
<dbReference type="SUPFAM" id="SSF53335">
    <property type="entry name" value="S-adenosyl-L-methionine-dependent methyltransferases"/>
    <property type="match status" value="1"/>
</dbReference>
<keyword evidence="13" id="KW-1185">Reference proteome</keyword>
<keyword evidence="3 10" id="KW-0808">Transferase</keyword>
<comment type="catalytic activity">
    <reaction evidence="8 10">
        <text>guanosine(26) in tRNA + 2 S-adenosyl-L-methionine = N(2)-dimethylguanosine(26) in tRNA + 2 S-adenosyl-L-homocysteine + 2 H(+)</text>
        <dbReference type="Rhea" id="RHEA:43140"/>
        <dbReference type="Rhea" id="RHEA-COMP:10359"/>
        <dbReference type="Rhea" id="RHEA-COMP:10360"/>
        <dbReference type="ChEBI" id="CHEBI:15378"/>
        <dbReference type="ChEBI" id="CHEBI:57856"/>
        <dbReference type="ChEBI" id="CHEBI:59789"/>
        <dbReference type="ChEBI" id="CHEBI:74269"/>
        <dbReference type="ChEBI" id="CHEBI:74513"/>
        <dbReference type="EC" id="2.1.1.216"/>
    </reaction>
</comment>
<dbReference type="NCBIfam" id="TIGR00308">
    <property type="entry name" value="TRM1"/>
    <property type="match status" value="1"/>
</dbReference>
<dbReference type="EC" id="2.1.1.216" evidence="7 10"/>
<keyword evidence="2 10" id="KW-0489">Methyltransferase</keyword>
<evidence type="ECO:0000256" key="7">
    <source>
        <dbReference type="ARBA" id="ARBA00039099"/>
    </source>
</evidence>
<dbReference type="InterPro" id="IPR029063">
    <property type="entry name" value="SAM-dependent_MTases_sf"/>
</dbReference>
<evidence type="ECO:0000256" key="1">
    <source>
        <dbReference type="ARBA" id="ARBA00022555"/>
    </source>
</evidence>
<evidence type="ECO:0000256" key="11">
    <source>
        <dbReference type="SAM" id="MobiDB-lite"/>
    </source>
</evidence>
<dbReference type="Pfam" id="PF02005">
    <property type="entry name" value="TRM"/>
    <property type="match status" value="1"/>
</dbReference>
<dbReference type="Proteomes" id="UP000054805">
    <property type="component" value="Unassembled WGS sequence"/>
</dbReference>
<feature type="non-terminal residue" evidence="12">
    <location>
        <position position="1"/>
    </location>
</feature>
<dbReference type="GO" id="GO:0160104">
    <property type="term" value="F:tRNA (guanine(26)-N2)-dimethyltransferase activity"/>
    <property type="evidence" value="ECO:0007669"/>
    <property type="project" value="UniProtKB-UniRule"/>
</dbReference>
<evidence type="ECO:0000313" key="13">
    <source>
        <dbReference type="Proteomes" id="UP000054805"/>
    </source>
</evidence>
<dbReference type="PROSITE" id="PS51626">
    <property type="entry name" value="SAM_MT_TRM1"/>
    <property type="match status" value="1"/>
</dbReference>
<organism evidence="12 13">
    <name type="scientific">Trichinella pseudospiralis</name>
    <name type="common">Parasitic roundworm</name>
    <dbReference type="NCBI Taxonomy" id="6337"/>
    <lineage>
        <taxon>Eukaryota</taxon>
        <taxon>Metazoa</taxon>
        <taxon>Ecdysozoa</taxon>
        <taxon>Nematoda</taxon>
        <taxon>Enoplea</taxon>
        <taxon>Dorylaimia</taxon>
        <taxon>Trichinellida</taxon>
        <taxon>Trichinellidae</taxon>
        <taxon>Trichinella</taxon>
    </lineage>
</organism>
<keyword evidence="5 10" id="KW-0819">tRNA processing</keyword>
<comment type="similarity">
    <text evidence="10">Belongs to the class I-like SAM-binding methyltransferase superfamily. Trm1 family.</text>
</comment>
<dbReference type="AlphaFoldDB" id="A0A0V1JBQ9"/>
<sequence>LNVQEMDLEIKEGKAKITFREGSVFYNPVQEFNRDLSVAVLKTFIECQNTDENDSDEQLPSSKKKCKSSDSKESFNSNLIVLDALSASGLRSIRYAKEVPMVKQIIANDLSVNAIQTIKKNIMQNEVDHLVTASQADAVSIMYEHRSRLKRFHVIDLDPYGCASQFLDSAVQAIADGGLLMITCTDVAVLCGKTPESCFSKYGSMSLRAKCCHELALRILLCCLETRANCYGRYVKPLISVSVDFYIRVFVQVKKSMVFQCASCESFEIQPLARRVYSEKGFVKFVNAVGPVVPQSCSHCGGIYHIAGPIWSDPIHDVGFVDRTAATVASMAKTDFKLSTTQRLLGILKVIREELPDVPLYYCLSRLASILRLPTPKQRLFRSAILNAGFRVSSSHAYPTAIKTDAPNAFLWDAMKCWAEMKNFQINNSSSSLSAAILKTARINNVDFTHRPDAEPSSKLEGFLRYQMNPQKNWGPKCRAKKGLYVDENSFGGNYGQIVAVRCSDDLIKMSFFFINALAHL</sequence>
<dbReference type="GO" id="GO:0000049">
    <property type="term" value="F:tRNA binding"/>
    <property type="evidence" value="ECO:0007669"/>
    <property type="project" value="UniProtKB-UniRule"/>
</dbReference>
<name>A0A0V1JBQ9_TRIPS</name>